<dbReference type="InterPro" id="IPR011251">
    <property type="entry name" value="Luciferase-like_dom"/>
</dbReference>
<dbReference type="RefSeq" id="WP_047223819.1">
    <property type="nucleotide sequence ID" value="NZ_JWIO01000026.1"/>
</dbReference>
<dbReference type="PANTHER" id="PTHR30137">
    <property type="entry name" value="LUCIFERASE-LIKE MONOOXYGENASE"/>
    <property type="match status" value="1"/>
</dbReference>
<protein>
    <submittedName>
        <fullName evidence="5">Luciferase</fullName>
    </submittedName>
</protein>
<keyword evidence="6" id="KW-1185">Reference proteome</keyword>
<comment type="caution">
    <text evidence="5">The sequence shown here is derived from an EMBL/GenBank/DDBJ whole genome shotgun (WGS) entry which is preliminary data.</text>
</comment>
<keyword evidence="2" id="KW-0503">Monooxygenase</keyword>
<dbReference type="Pfam" id="PF00296">
    <property type="entry name" value="Bac_luciferase"/>
    <property type="match status" value="1"/>
</dbReference>
<feature type="region of interest" description="Disordered" evidence="3">
    <location>
        <begin position="344"/>
        <end position="363"/>
    </location>
</feature>
<evidence type="ECO:0000256" key="1">
    <source>
        <dbReference type="ARBA" id="ARBA00023002"/>
    </source>
</evidence>
<dbReference type="PANTHER" id="PTHR30137:SF8">
    <property type="entry name" value="BLR5498 PROTEIN"/>
    <property type="match status" value="1"/>
</dbReference>
<evidence type="ECO:0000313" key="6">
    <source>
        <dbReference type="Proteomes" id="UP000035425"/>
    </source>
</evidence>
<dbReference type="Proteomes" id="UP000035425">
    <property type="component" value="Unassembled WGS sequence"/>
</dbReference>
<organism evidence="5 6">
    <name type="scientific">Protofrankia coriariae</name>
    <dbReference type="NCBI Taxonomy" id="1562887"/>
    <lineage>
        <taxon>Bacteria</taxon>
        <taxon>Bacillati</taxon>
        <taxon>Actinomycetota</taxon>
        <taxon>Actinomycetes</taxon>
        <taxon>Frankiales</taxon>
        <taxon>Frankiaceae</taxon>
        <taxon>Protofrankia</taxon>
    </lineage>
</organism>
<evidence type="ECO:0000259" key="4">
    <source>
        <dbReference type="Pfam" id="PF00296"/>
    </source>
</evidence>
<dbReference type="EMBL" id="JWIO01000026">
    <property type="protein sequence ID" value="KLL10746.1"/>
    <property type="molecule type" value="Genomic_DNA"/>
</dbReference>
<dbReference type="Gene3D" id="3.20.20.30">
    <property type="entry name" value="Luciferase-like domain"/>
    <property type="match status" value="1"/>
</dbReference>
<evidence type="ECO:0000313" key="5">
    <source>
        <dbReference type="EMBL" id="KLL10746.1"/>
    </source>
</evidence>
<name>A0ABR5F205_9ACTN</name>
<reference evidence="5 6" key="1">
    <citation type="submission" date="2014-12" db="EMBL/GenBank/DDBJ databases">
        <title>Frankia sp. BMG5.1 draft genome.</title>
        <authorList>
            <person name="Gtari M."/>
            <person name="Ghodhbane-Gtari F."/>
            <person name="Nouioui I."/>
            <person name="Ktari A."/>
            <person name="Hezbri K."/>
            <person name="Mimouni W."/>
            <person name="Sbissi I."/>
            <person name="Ayari A."/>
            <person name="Yamanaka T."/>
            <person name="Normand P."/>
            <person name="Tisa L.S."/>
            <person name="Boudabous A."/>
        </authorList>
    </citation>
    <scope>NUCLEOTIDE SEQUENCE [LARGE SCALE GENOMIC DNA]</scope>
    <source>
        <strain evidence="5 6">BMG5.1</strain>
    </source>
</reference>
<dbReference type="InterPro" id="IPR050766">
    <property type="entry name" value="Bact_Lucif_Oxidored"/>
</dbReference>
<sequence length="363" mass="40880">MKLLLLPCVPYERKSVRQQIASLIDQAVLAEQFGFDAYAIGERHDGLSISSSPAVILANIAARTSTIQWLTTVSTLGLHDPLRAFEDYSTLDHLADGRLDLVIGKGGYAEPHRIFGVTPDDQWDRLRENYEIFRALWNETDVSWEGRFRPPLVRVTALPRPGRRNLRIWHGANTNLESADFAARHGDPIFTSIGTAAVGRYLESVRYYRERFAFYGHDPDRALVGVGTGGFFAAATSQEAVRKFMPVFERRLVYNRRYEHAAIDRIGIATVEDFIAKTSALVGSPQQVIDILLTQYEKFRYDLVHIHVDAEALTPEDYRAALEIFATEIAPVIRRELPNKPIDDWHTPRPVSEAPVSVAADHG</sequence>
<gene>
    <name evidence="5" type="ORF">FrCorBMG51_15750</name>
</gene>
<proteinExistence type="predicted"/>
<keyword evidence="1" id="KW-0560">Oxidoreductase</keyword>
<accession>A0ABR5F205</accession>
<dbReference type="SUPFAM" id="SSF51679">
    <property type="entry name" value="Bacterial luciferase-like"/>
    <property type="match status" value="1"/>
</dbReference>
<evidence type="ECO:0000256" key="2">
    <source>
        <dbReference type="ARBA" id="ARBA00023033"/>
    </source>
</evidence>
<feature type="domain" description="Luciferase-like" evidence="4">
    <location>
        <begin position="18"/>
        <end position="298"/>
    </location>
</feature>
<evidence type="ECO:0000256" key="3">
    <source>
        <dbReference type="SAM" id="MobiDB-lite"/>
    </source>
</evidence>
<dbReference type="InterPro" id="IPR036661">
    <property type="entry name" value="Luciferase-like_sf"/>
</dbReference>